<feature type="region of interest" description="Disordered" evidence="1">
    <location>
        <begin position="822"/>
        <end position="890"/>
    </location>
</feature>
<evidence type="ECO:0000259" key="2">
    <source>
        <dbReference type="PROSITE" id="PS50057"/>
    </source>
</evidence>
<dbReference type="InterPro" id="IPR019749">
    <property type="entry name" value="Band_41_domain"/>
</dbReference>
<feature type="compositionally biased region" description="Basic and acidic residues" evidence="1">
    <location>
        <begin position="831"/>
        <end position="842"/>
    </location>
</feature>
<dbReference type="SUPFAM" id="SSF50729">
    <property type="entry name" value="PH domain-like"/>
    <property type="match status" value="1"/>
</dbReference>
<keyword evidence="4" id="KW-1185">Reference proteome</keyword>
<name>A0AA39HRS3_9BILA</name>
<dbReference type="InterPro" id="IPR019748">
    <property type="entry name" value="FERM_central"/>
</dbReference>
<feature type="region of interest" description="Disordered" evidence="1">
    <location>
        <begin position="1310"/>
        <end position="1375"/>
    </location>
</feature>
<dbReference type="InterPro" id="IPR011993">
    <property type="entry name" value="PH-like_dom_sf"/>
</dbReference>
<dbReference type="InterPro" id="IPR035963">
    <property type="entry name" value="FERM_2"/>
</dbReference>
<evidence type="ECO:0000313" key="3">
    <source>
        <dbReference type="EMBL" id="KAK0410887.1"/>
    </source>
</evidence>
<dbReference type="SUPFAM" id="SSF47031">
    <property type="entry name" value="Second domain of FERM"/>
    <property type="match status" value="1"/>
</dbReference>
<feature type="compositionally biased region" description="Low complexity" evidence="1">
    <location>
        <begin position="1498"/>
        <end position="1515"/>
    </location>
</feature>
<dbReference type="CDD" id="cd17101">
    <property type="entry name" value="FERM_F1_PTPN13_like"/>
    <property type="match status" value="1"/>
</dbReference>
<dbReference type="InterPro" id="IPR029071">
    <property type="entry name" value="Ubiquitin-like_domsf"/>
</dbReference>
<dbReference type="InterPro" id="IPR047145">
    <property type="entry name" value="FRMD6-like"/>
</dbReference>
<dbReference type="SMART" id="SM01196">
    <property type="entry name" value="FERM_C"/>
    <property type="match status" value="1"/>
</dbReference>
<dbReference type="Gene3D" id="3.10.20.90">
    <property type="entry name" value="Phosphatidylinositol 3-kinase Catalytic Subunit, Chain A, domain 1"/>
    <property type="match status" value="1"/>
</dbReference>
<dbReference type="CDD" id="cd14473">
    <property type="entry name" value="FERM_B-lobe"/>
    <property type="match status" value="1"/>
</dbReference>
<dbReference type="InterPro" id="IPR000299">
    <property type="entry name" value="FERM_domain"/>
</dbReference>
<dbReference type="InterPro" id="IPR045864">
    <property type="entry name" value="aa-tRNA-synth_II/BPL/LPL"/>
</dbReference>
<dbReference type="PROSITE" id="PS50057">
    <property type="entry name" value="FERM_3"/>
    <property type="match status" value="1"/>
</dbReference>
<dbReference type="Gene3D" id="2.30.29.30">
    <property type="entry name" value="Pleckstrin-homology domain (PH domain)/Phosphotyrosine-binding domain (PTB)"/>
    <property type="match status" value="1"/>
</dbReference>
<dbReference type="PANTHER" id="PTHR13429">
    <property type="entry name" value="FERM DOMAIN (PROTEIN4.1-EZRIN-RADIXIN-MOESIN) FAMILY"/>
    <property type="match status" value="1"/>
</dbReference>
<evidence type="ECO:0000313" key="4">
    <source>
        <dbReference type="Proteomes" id="UP001175271"/>
    </source>
</evidence>
<feature type="compositionally biased region" description="Polar residues" evidence="1">
    <location>
        <begin position="1323"/>
        <end position="1335"/>
    </location>
</feature>
<accession>A0AA39HRS3</accession>
<feature type="compositionally biased region" description="Acidic residues" evidence="1">
    <location>
        <begin position="1606"/>
        <end position="1617"/>
    </location>
</feature>
<dbReference type="InterPro" id="IPR018980">
    <property type="entry name" value="FERM_PH-like_C"/>
</dbReference>
<protein>
    <recommendedName>
        <fullName evidence="2">FERM domain-containing protein</fullName>
    </recommendedName>
</protein>
<dbReference type="SMART" id="SM00295">
    <property type="entry name" value="B41"/>
    <property type="match status" value="1"/>
</dbReference>
<dbReference type="Gene3D" id="1.20.80.10">
    <property type="match status" value="1"/>
</dbReference>
<dbReference type="Proteomes" id="UP001175271">
    <property type="component" value="Unassembled WGS sequence"/>
</dbReference>
<dbReference type="SUPFAM" id="SSF54236">
    <property type="entry name" value="Ubiquitin-like"/>
    <property type="match status" value="1"/>
</dbReference>
<dbReference type="EMBL" id="JAUCMV010000003">
    <property type="protein sequence ID" value="KAK0410887.1"/>
    <property type="molecule type" value="Genomic_DNA"/>
</dbReference>
<feature type="region of interest" description="Disordered" evidence="1">
    <location>
        <begin position="1596"/>
        <end position="1637"/>
    </location>
</feature>
<feature type="compositionally biased region" description="Acidic residues" evidence="1">
    <location>
        <begin position="1626"/>
        <end position="1637"/>
    </location>
</feature>
<feature type="region of interest" description="Disordered" evidence="1">
    <location>
        <begin position="1494"/>
        <end position="1515"/>
    </location>
</feature>
<gene>
    <name evidence="3" type="ORF">QR680_005380</name>
</gene>
<dbReference type="Gene3D" id="3.30.930.10">
    <property type="entry name" value="Bira Bifunctional Protein, Domain 2"/>
    <property type="match status" value="1"/>
</dbReference>
<feature type="region of interest" description="Disordered" evidence="1">
    <location>
        <begin position="1163"/>
        <end position="1192"/>
    </location>
</feature>
<sequence length="1741" mass="194340">MNASWQLRRRMHNLAAKFVRNTNVVHVVDPNVDFRSLLNDLPTLEANLRNRSLSVDVQKVEKNYRRWWTAFAAQQTSKAEGLTRHKLRTALLDEAEGLLGALELPNVIDVESANTELYRKDRSTPKHVNWLKKHGMISTDEENRLLHLVGLPVVLQNRIITTLENLFGTHGSSRVSGSYFVRAAILEAFNVNENDYPAFFNDDSQPLHLAGVNAISLGSLFTRSRLSESNSWPMSYYSSGMTYPHGRPTDTRLSLYSARQKMNFTLLVLSRSEDESDKSVQQVQSYVLQYLKEQLDLDVPWKTCHASELQKCESLARVITDGAVDLVRLSRTGTYLSKRLNIVADGQGRVEPSLRYAIPIGTRNRYSIFEGTSTSDMSEGPTSRGVYVGSIDEPCTSTWTATSRRLTPESPCTSTHTTPKSSRSLNLKMFSVGSVESSSVSGISPRKEGTKRAKIIAAGQSFVFQKQKIIQVHTLEKECLTVGVEPKCRVTEVYACCCAHLGIEDDRFFGLAQRCPSEGIGGDRPRNEYFFLEFDQKVSKYLPKHSKFSRSTTVEKNRPQLVLFFRVRVYIEKIPYISCDVSLKYYYLQLRENLVDQWSGPHTVSEERCWEMAMLALQADKYDNQVGFFRAENYFPLWVINLRGLDYVKQNMPNVLQDFRKPNEREAMISFCQEASRSPFALNCHLYGLRRHKMDVRNNALLGITDRGIDMWDVGEEGDRIPLRSLAFNRIARLCFDKKRLTICGLEGSKMSLYTSSNDSARYLLRFCREVHLQQIQINIYFAQHPESVSFTCPGGWGREQGVDTGIGMALCERHSLVSQTSNSTSGIVSDRQHSDAEKENDAESSSEIQETFRPLTPVRSENEEEEEEESRDKEVAKADLQKAPPAIDTSIRAGSSAYASASSSIANASETQPIFETLHPIIYACAESVELTALPSKSLSAPPPPAVAPPALPPTTRYVQNVRKANMTSKSDDSSYLPNMVTLSEPSESPPIDLDLYPLGANYVAEPSLMNQSPIPTIPYGQAPLTRPQIPSLSLHDLRMPMSTAAAPFQNPAMGIRQPPCYSEATSAMRSVYAPSAKLQKPLLSPQQRPLHSHQHSKPRWTTVTGLDPQLMAMMEQMQLEQSAMNAFHQARSEPRLHQSVWNGVTNPAVLPDSLSTLPASYAVPPVAPSQPPQGGRRYKSRSPSNRGINRVKSMPAHSMVHEDFHGLHASMAQQLSNHGLHHAQSLNQGSNRVHMKPSTYSRGLDVPNLMPATSTAFAAQRPSAGHFVPTKRNSSEEHQKRPERLNSDDFSRIKDFPMMSALWQEHQRGIVGSSSPSTSSDATGTVSTSSTIRQPADLRLSPPRRPSFSCQDLSAPSSVSSQQMSSSLHAGYPPPQRTVADVLPSNLNWERYLVLPSVSSADIVPSASSLYATEPASSSRSYLPYATSVLLQQNLDGRTSGYALSSPDRLLIASASRTYSPAFATQRNLIPDELAEHRTRRPFRIQKMLHTETEGDSPTGSGSSAAGSPLPVPVSRRTSIKWRSLGVFSNDVEMTAIRNSRKVSKRKTDVLRHGRKVTYRCNSWKRTRCPYQMYALYAKGGFAELFETVAEHKHDATSKKESTPLEETEADETGEDVPAMEPDEKPEEGSLEEDAVLEDTSSLETFKIADHASGLLEIAKELDLSVSFNLCGSHEFVFASVQPHQTVQVVFEEGEGDVRVSVRLEDSELHAETWTKSSWAQFFWALRGKCWTVLVQNRP</sequence>
<dbReference type="PANTHER" id="PTHR13429:SF5">
    <property type="entry name" value="PROTEIN EXPANDED"/>
    <property type="match status" value="1"/>
</dbReference>
<feature type="compositionally biased region" description="Basic and acidic residues" evidence="1">
    <location>
        <begin position="1596"/>
        <end position="1605"/>
    </location>
</feature>
<dbReference type="Pfam" id="PF09380">
    <property type="entry name" value="FERM_C"/>
    <property type="match status" value="1"/>
</dbReference>
<comment type="caution">
    <text evidence="3">The sequence shown here is derived from an EMBL/GenBank/DDBJ whole genome shotgun (WGS) entry which is preliminary data.</text>
</comment>
<dbReference type="GO" id="GO:0098592">
    <property type="term" value="C:cytoplasmic side of apical plasma membrane"/>
    <property type="evidence" value="ECO:0007669"/>
    <property type="project" value="TreeGrafter"/>
</dbReference>
<feature type="region of interest" description="Disordered" evidence="1">
    <location>
        <begin position="1228"/>
        <end position="1293"/>
    </location>
</feature>
<feature type="compositionally biased region" description="Basic and acidic residues" evidence="1">
    <location>
        <begin position="1275"/>
        <end position="1293"/>
    </location>
</feature>
<dbReference type="Pfam" id="PF00373">
    <property type="entry name" value="FERM_M"/>
    <property type="match status" value="1"/>
</dbReference>
<feature type="compositionally biased region" description="Low complexity" evidence="1">
    <location>
        <begin position="1356"/>
        <end position="1369"/>
    </location>
</feature>
<feature type="domain" description="FERM" evidence="2">
    <location>
        <begin position="468"/>
        <end position="779"/>
    </location>
</feature>
<reference evidence="3" key="1">
    <citation type="submission" date="2023-06" db="EMBL/GenBank/DDBJ databases">
        <title>Genomic analysis of the entomopathogenic nematode Steinernema hermaphroditum.</title>
        <authorList>
            <person name="Schwarz E.M."/>
            <person name="Heppert J.K."/>
            <person name="Baniya A."/>
            <person name="Schwartz H.T."/>
            <person name="Tan C.-H."/>
            <person name="Antoshechkin I."/>
            <person name="Sternberg P.W."/>
            <person name="Goodrich-Blair H."/>
            <person name="Dillman A.R."/>
        </authorList>
    </citation>
    <scope>NUCLEOTIDE SEQUENCE</scope>
    <source>
        <strain evidence="3">PS9179</strain>
        <tissue evidence="3">Whole animal</tissue>
    </source>
</reference>
<dbReference type="GO" id="GO:0035332">
    <property type="term" value="P:positive regulation of hippo signaling"/>
    <property type="evidence" value="ECO:0007669"/>
    <property type="project" value="TreeGrafter"/>
</dbReference>
<feature type="compositionally biased region" description="Basic and acidic residues" evidence="1">
    <location>
        <begin position="871"/>
        <end position="881"/>
    </location>
</feature>
<evidence type="ECO:0000256" key="1">
    <source>
        <dbReference type="SAM" id="MobiDB-lite"/>
    </source>
</evidence>
<organism evidence="3 4">
    <name type="scientific">Steinernema hermaphroditum</name>
    <dbReference type="NCBI Taxonomy" id="289476"/>
    <lineage>
        <taxon>Eukaryota</taxon>
        <taxon>Metazoa</taxon>
        <taxon>Ecdysozoa</taxon>
        <taxon>Nematoda</taxon>
        <taxon>Chromadorea</taxon>
        <taxon>Rhabditida</taxon>
        <taxon>Tylenchina</taxon>
        <taxon>Panagrolaimomorpha</taxon>
        <taxon>Strongyloidoidea</taxon>
        <taxon>Steinernematidae</taxon>
        <taxon>Steinernema</taxon>
    </lineage>
</organism>
<proteinExistence type="predicted"/>
<dbReference type="InterPro" id="IPR014352">
    <property type="entry name" value="FERM/acyl-CoA-bd_prot_sf"/>
</dbReference>